<keyword evidence="2" id="KW-1185">Reference proteome</keyword>
<name>A0ABR7FQ54_9FIRM</name>
<sequence>MNSTAFCAIAASNAVRFFEGVVKTFYELHKRTELFEFIKGHAYGEDTGTWLSGSGYLISENRARDFVHDDSSCLSIVVADTFMDTEVFSVFDRLECMTTVWALEF</sequence>
<evidence type="ECO:0000313" key="2">
    <source>
        <dbReference type="Proteomes" id="UP000635828"/>
    </source>
</evidence>
<dbReference type="EMBL" id="JACOOS010000006">
    <property type="protein sequence ID" value="MBC5677342.1"/>
    <property type="molecule type" value="Genomic_DNA"/>
</dbReference>
<dbReference type="RefSeq" id="WP_024729338.1">
    <property type="nucleotide sequence ID" value="NZ_JACOOS010000006.1"/>
</dbReference>
<evidence type="ECO:0000313" key="1">
    <source>
        <dbReference type="EMBL" id="MBC5677342.1"/>
    </source>
</evidence>
<comment type="caution">
    <text evidence="1">The sequence shown here is derived from an EMBL/GenBank/DDBJ whole genome shotgun (WGS) entry which is preliminary data.</text>
</comment>
<reference evidence="1 2" key="1">
    <citation type="submission" date="2020-08" db="EMBL/GenBank/DDBJ databases">
        <title>Genome public.</title>
        <authorList>
            <person name="Liu C."/>
            <person name="Sun Q."/>
        </authorList>
    </citation>
    <scope>NUCLEOTIDE SEQUENCE [LARGE SCALE GENOMIC DNA]</scope>
    <source>
        <strain evidence="1 2">NSJ-7</strain>
    </source>
</reference>
<accession>A0ABR7FQ54</accession>
<dbReference type="Proteomes" id="UP000635828">
    <property type="component" value="Unassembled WGS sequence"/>
</dbReference>
<organism evidence="1 2">
    <name type="scientific">Anaerostipes hominis</name>
    <name type="common">ex Liu et al. 2021</name>
    <dbReference type="NCBI Taxonomy" id="2763018"/>
    <lineage>
        <taxon>Bacteria</taxon>
        <taxon>Bacillati</taxon>
        <taxon>Bacillota</taxon>
        <taxon>Clostridia</taxon>
        <taxon>Lachnospirales</taxon>
        <taxon>Lachnospiraceae</taxon>
        <taxon>Anaerostipes</taxon>
    </lineage>
</organism>
<protein>
    <submittedName>
        <fullName evidence="1">Uncharacterized protein</fullName>
    </submittedName>
</protein>
<gene>
    <name evidence="1" type="ORF">H8S22_06875</name>
</gene>
<proteinExistence type="predicted"/>